<dbReference type="PANTHER" id="PTHR11895:SF170">
    <property type="entry name" value="AMIDASE"/>
    <property type="match status" value="1"/>
</dbReference>
<dbReference type="EMBL" id="PDLM01000006">
    <property type="protein sequence ID" value="RDW75526.1"/>
    <property type="molecule type" value="Genomic_DNA"/>
</dbReference>
<keyword evidence="3" id="KW-1185">Reference proteome</keyword>
<dbReference type="InterPro" id="IPR000120">
    <property type="entry name" value="Amidase"/>
</dbReference>
<name>A0A3D8RNJ5_9HELO</name>
<dbReference type="Pfam" id="PF01425">
    <property type="entry name" value="Amidase"/>
    <property type="match status" value="1"/>
</dbReference>
<gene>
    <name evidence="2" type="ORF">BP6252_06668</name>
</gene>
<comment type="caution">
    <text evidence="2">The sequence shown here is derived from an EMBL/GenBank/DDBJ whole genome shotgun (WGS) entry which is preliminary data.</text>
</comment>
<evidence type="ECO:0000259" key="1">
    <source>
        <dbReference type="Pfam" id="PF01425"/>
    </source>
</evidence>
<dbReference type="GO" id="GO:0003824">
    <property type="term" value="F:catalytic activity"/>
    <property type="evidence" value="ECO:0007669"/>
    <property type="project" value="InterPro"/>
</dbReference>
<dbReference type="SUPFAM" id="SSF75304">
    <property type="entry name" value="Amidase signature (AS) enzymes"/>
    <property type="match status" value="1"/>
</dbReference>
<dbReference type="AlphaFoldDB" id="A0A3D8RNJ5"/>
<dbReference type="STRING" id="1849047.A0A3D8RNJ5"/>
<dbReference type="InterPro" id="IPR023631">
    <property type="entry name" value="Amidase_dom"/>
</dbReference>
<organism evidence="2 3">
    <name type="scientific">Coleophoma cylindrospora</name>
    <dbReference type="NCBI Taxonomy" id="1849047"/>
    <lineage>
        <taxon>Eukaryota</taxon>
        <taxon>Fungi</taxon>
        <taxon>Dikarya</taxon>
        <taxon>Ascomycota</taxon>
        <taxon>Pezizomycotina</taxon>
        <taxon>Leotiomycetes</taxon>
        <taxon>Helotiales</taxon>
        <taxon>Dermateaceae</taxon>
        <taxon>Coleophoma</taxon>
    </lineage>
</organism>
<dbReference type="Gene3D" id="3.90.1300.10">
    <property type="entry name" value="Amidase signature (AS) domain"/>
    <property type="match status" value="1"/>
</dbReference>
<sequence length="532" mass="57306">MSSTLAPSTVSERNPITEKDVISTLDSLGLKPNPKDINDFTSLLTGIWEVWDKVNQMEDYIPEVDEERFPRKNVHRPEGQANAENAWAWKCEVGDVTDQSKGGLLEGKTVNLKDNISLKGVPCLLGTEIFTDYIPNTDATVAKRVLEAGGIINGKAVCENMSMWGISCSAATGPMSNPWAEGFSAGGSSSGTTVIVAKGLSWGGIGGDQGGSIRIPAGMSGLVGLKPTTGLVPYTGIASLEPVIDSTGPMTRTVLDNALLLQAIAGVDGIDDRQQAGCPFPGDVPDYSTLATQGVAGMRIGILTESFDQPLSDTRVSELVMKAAKSLESLGCTVEEVSVPMHKHAPDIWAVPGRLSAYASQMGKNCGRRGYCMNDLTEKMLPINQEKFDKMWAGYSNTVINGKWGWDNLPPTLMGKATNLIRKLRDDYNAALDKYDVLILPTVPFLAPKLPSPHAGIRDVMVNSAGVSLNTSAFNLTGLPALSLPIGFLPSLVEPHPKLPVGMQIVSKFYHEPTIYRVAYAWEQTFDWKTFE</sequence>
<dbReference type="InterPro" id="IPR036928">
    <property type="entry name" value="AS_sf"/>
</dbReference>
<feature type="domain" description="Amidase" evidence="1">
    <location>
        <begin position="99"/>
        <end position="514"/>
    </location>
</feature>
<reference evidence="2 3" key="1">
    <citation type="journal article" date="2018" name="IMA Fungus">
        <title>IMA Genome-F 9: Draft genome sequence of Annulohypoxylon stygium, Aspergillus mulundensis, Berkeleyomyces basicola (syn. Thielaviopsis basicola), Ceratocystis smalleyi, two Cercospora beticola strains, Coleophoma cylindrospora, Fusarium fracticaudum, Phialophora cf. hyalina, and Morchella septimelata.</title>
        <authorList>
            <person name="Wingfield B.D."/>
            <person name="Bills G.F."/>
            <person name="Dong Y."/>
            <person name="Huang W."/>
            <person name="Nel W.J."/>
            <person name="Swalarsk-Parry B.S."/>
            <person name="Vaghefi N."/>
            <person name="Wilken P.M."/>
            <person name="An Z."/>
            <person name="de Beer Z.W."/>
            <person name="De Vos L."/>
            <person name="Chen L."/>
            <person name="Duong T.A."/>
            <person name="Gao Y."/>
            <person name="Hammerbacher A."/>
            <person name="Kikkert J.R."/>
            <person name="Li Y."/>
            <person name="Li H."/>
            <person name="Li K."/>
            <person name="Li Q."/>
            <person name="Liu X."/>
            <person name="Ma X."/>
            <person name="Naidoo K."/>
            <person name="Pethybridge S.J."/>
            <person name="Sun J."/>
            <person name="Steenkamp E.T."/>
            <person name="van der Nest M.A."/>
            <person name="van Wyk S."/>
            <person name="Wingfield M.J."/>
            <person name="Xiong C."/>
            <person name="Yue Q."/>
            <person name="Zhang X."/>
        </authorList>
    </citation>
    <scope>NUCLEOTIDE SEQUENCE [LARGE SCALE GENOMIC DNA]</scope>
    <source>
        <strain evidence="2 3">BP6252</strain>
    </source>
</reference>
<accession>A0A3D8RNJ5</accession>
<evidence type="ECO:0000313" key="3">
    <source>
        <dbReference type="Proteomes" id="UP000256645"/>
    </source>
</evidence>
<protein>
    <recommendedName>
        <fullName evidence="1">Amidase domain-containing protein</fullName>
    </recommendedName>
</protein>
<dbReference type="OrthoDB" id="1879366at2759"/>
<proteinExistence type="predicted"/>
<evidence type="ECO:0000313" key="2">
    <source>
        <dbReference type="EMBL" id="RDW75526.1"/>
    </source>
</evidence>
<dbReference type="Proteomes" id="UP000256645">
    <property type="component" value="Unassembled WGS sequence"/>
</dbReference>
<dbReference type="PANTHER" id="PTHR11895">
    <property type="entry name" value="TRANSAMIDASE"/>
    <property type="match status" value="1"/>
</dbReference>